<feature type="binding site" evidence="11">
    <location>
        <begin position="400"/>
        <end position="403"/>
    </location>
    <ligand>
        <name>GMP</name>
        <dbReference type="ChEBI" id="CHEBI:58115"/>
    </ligand>
</feature>
<comment type="similarity">
    <text evidence="1 13">Belongs to the RtcB family.</text>
</comment>
<evidence type="ECO:0000256" key="12">
    <source>
        <dbReference type="PIRSR" id="PIRSR601233-3"/>
    </source>
</evidence>
<dbReference type="Gene3D" id="3.90.1860.10">
    <property type="entry name" value="tRNA-splicing ligase RtcB"/>
    <property type="match status" value="1"/>
</dbReference>
<dbReference type="PROSITE" id="PS01288">
    <property type="entry name" value="UPF0027"/>
    <property type="match status" value="1"/>
</dbReference>
<keyword evidence="5" id="KW-0692">RNA repair</keyword>
<evidence type="ECO:0000256" key="8">
    <source>
        <dbReference type="ARBA" id="ARBA00047746"/>
    </source>
</evidence>
<feature type="binding site" evidence="12">
    <location>
        <position position="231"/>
    </location>
    <ligand>
        <name>Mn(2+)</name>
        <dbReference type="ChEBI" id="CHEBI:29035"/>
        <label>2</label>
    </ligand>
</feature>
<feature type="binding site" evidence="11">
    <location>
        <position position="476"/>
    </location>
    <ligand>
        <name>GMP</name>
        <dbReference type="ChEBI" id="CHEBI:58115"/>
    </ligand>
</feature>
<dbReference type="GO" id="GO:0046872">
    <property type="term" value="F:metal ion binding"/>
    <property type="evidence" value="ECO:0007669"/>
    <property type="project" value="UniProtKB-UniRule"/>
</dbReference>
<feature type="binding site" evidence="11">
    <location>
        <begin position="199"/>
        <end position="203"/>
    </location>
    <ligand>
        <name>GMP</name>
        <dbReference type="ChEBI" id="CHEBI:58115"/>
    </ligand>
</feature>
<evidence type="ECO:0000256" key="7">
    <source>
        <dbReference type="ARBA" id="ARBA00023211"/>
    </source>
</evidence>
<evidence type="ECO:0000313" key="14">
    <source>
        <dbReference type="EMBL" id="CBX28124.1"/>
    </source>
</evidence>
<name>E1YC30_9BACT</name>
<feature type="binding site" evidence="11">
    <location>
        <begin position="325"/>
        <end position="326"/>
    </location>
    <ligand>
        <name>GMP</name>
        <dbReference type="ChEBI" id="CHEBI:58115"/>
    </ligand>
</feature>
<keyword evidence="2 13" id="KW-0436">Ligase</keyword>
<evidence type="ECO:0000256" key="13">
    <source>
        <dbReference type="RuleBase" id="RU371113"/>
    </source>
</evidence>
<feature type="binding site" evidence="12">
    <location>
        <position position="325"/>
    </location>
    <ligand>
        <name>Mn(2+)</name>
        <dbReference type="ChEBI" id="CHEBI:29035"/>
        <label>2</label>
    </ligand>
</feature>
<accession>E1YC30</accession>
<keyword evidence="7 12" id="KW-0464">Manganese</keyword>
<dbReference type="GO" id="GO:0170057">
    <property type="term" value="F:RNA ligase (GTP) activity"/>
    <property type="evidence" value="ECO:0007669"/>
    <property type="project" value="UniProtKB-EC"/>
</dbReference>
<dbReference type="PANTHER" id="PTHR11118">
    <property type="entry name" value="RNA-SPLICING LIGASE RTCB HOMOLOG"/>
    <property type="match status" value="1"/>
</dbReference>
<feature type="binding site" evidence="11">
    <location>
        <position position="381"/>
    </location>
    <ligand>
        <name>GMP</name>
        <dbReference type="ChEBI" id="CHEBI:58115"/>
    </ligand>
</feature>
<organism evidence="14">
    <name type="scientific">uncultured Desulfobacterium sp</name>
    <dbReference type="NCBI Taxonomy" id="201089"/>
    <lineage>
        <taxon>Bacteria</taxon>
        <taxon>Pseudomonadati</taxon>
        <taxon>Thermodesulfobacteriota</taxon>
        <taxon>Desulfobacteria</taxon>
        <taxon>Desulfobacterales</taxon>
        <taxon>Desulfobacteriaceae</taxon>
        <taxon>Desulfobacterium</taxon>
        <taxon>environmental samples</taxon>
    </lineage>
</organism>
<dbReference type="GO" id="GO:0006396">
    <property type="term" value="P:RNA processing"/>
    <property type="evidence" value="ECO:0007669"/>
    <property type="project" value="InterPro"/>
</dbReference>
<feature type="binding site" evidence="11">
    <location>
        <begin position="374"/>
        <end position="377"/>
    </location>
    <ligand>
        <name>GMP</name>
        <dbReference type="ChEBI" id="CHEBI:58115"/>
    </ligand>
</feature>
<dbReference type="FunFam" id="3.90.1860.10:FF:000001">
    <property type="entry name" value="tRNA-splicing ligase RtcB homolog"/>
    <property type="match status" value="1"/>
</dbReference>
<dbReference type="GO" id="GO:0003972">
    <property type="term" value="F:RNA ligase (ATP) activity"/>
    <property type="evidence" value="ECO:0007669"/>
    <property type="project" value="TreeGrafter"/>
</dbReference>
<sequence>MELRKIDDYRWEVVKTGQMRVPGIIYAGDSMIESIKQEEAVKQVANVATLPGIIKASLAMPDIHWGYGFPIGGVAAFDWENGVISPGGVGYDINCGVRLAGTSLTEKDVKNKLEDIVNSLYQNIPSGVGSTGNIKLAYSEEKKVLKEGSKWALRHGMAYESDIEHTEDYGCMSNADPDTLSDKALERGLKQLGTLGSGNHFLEIGLVDKIYDSDVARVFGLFEGQVTVMLHSGSRGLGYQVCDDFLAHMAKNIKKIGFEIPDRQLACAMIQSSEGMRYFNAMACAANYAWANRQILMHKAREVLMHVLQIGPRDLGMNLVYDVCHNIAKKETHVVDGKKRVLCVHRKGATRAFPAGHESVCEKYRAVGQPVLVPGDMGRASYVLVGTENAMKDTFGSTCHGAGRVLSRTAALKKSKGRSIARELEDKGIFVRWTGRSTLGEEMPEAYKNISEVVNVVHGAGIARKVAKLKPMAVLKG</sequence>
<evidence type="ECO:0000256" key="2">
    <source>
        <dbReference type="ARBA" id="ARBA00022598"/>
    </source>
</evidence>
<feature type="binding site" evidence="12">
    <location>
        <position position="200"/>
    </location>
    <ligand>
        <name>Mn(2+)</name>
        <dbReference type="ChEBI" id="CHEBI:29035"/>
        <label>1</label>
    </ligand>
</feature>
<evidence type="ECO:0000256" key="9">
    <source>
        <dbReference type="ARBA" id="ARBA00049514"/>
    </source>
</evidence>
<evidence type="ECO:0000256" key="6">
    <source>
        <dbReference type="ARBA" id="ARBA00023134"/>
    </source>
</evidence>
<dbReference type="GO" id="GO:0042245">
    <property type="term" value="P:RNA repair"/>
    <property type="evidence" value="ECO:0007669"/>
    <property type="project" value="UniProtKB-KW"/>
</dbReference>
<dbReference type="InterPro" id="IPR001233">
    <property type="entry name" value="RtcB"/>
</dbReference>
<dbReference type="GO" id="GO:0005525">
    <property type="term" value="F:GTP binding"/>
    <property type="evidence" value="ECO:0007669"/>
    <property type="project" value="UniProtKB-KW"/>
</dbReference>
<comment type="subunit">
    <text evidence="13">Monomer.</text>
</comment>
<dbReference type="InterPro" id="IPR036025">
    <property type="entry name" value="RtcB-like_sf"/>
</dbReference>
<evidence type="ECO:0000256" key="1">
    <source>
        <dbReference type="ARBA" id="ARBA00008071"/>
    </source>
</evidence>
<evidence type="ECO:0000256" key="3">
    <source>
        <dbReference type="ARBA" id="ARBA00022723"/>
    </source>
</evidence>
<evidence type="ECO:0000256" key="10">
    <source>
        <dbReference type="PIRSR" id="PIRSR601233-1"/>
    </source>
</evidence>
<gene>
    <name evidence="13" type="primary">rtcB</name>
    <name evidence="14" type="ORF">N47_G34480</name>
</gene>
<reference evidence="14" key="1">
    <citation type="journal article" date="2011" name="Environ. Microbiol.">
        <title>Genomic insights into the metabolic potential of the polycyclic aromatic hydrocarbon degrading sulfate-reducing Deltaproteobacterium N47.</title>
        <authorList>
            <person name="Bergmann F."/>
            <person name="Selesi D."/>
            <person name="Weinmaier T."/>
            <person name="Tischler P."/>
            <person name="Rattei T."/>
            <person name="Meckenstock R.U."/>
        </authorList>
    </citation>
    <scope>NUCLEOTIDE SEQUENCE</scope>
</reference>
<dbReference type="EC" id="6.5.1.-" evidence="13"/>
<dbReference type="Pfam" id="PF01139">
    <property type="entry name" value="RtcB"/>
    <property type="match status" value="1"/>
</dbReference>
<comment type="catalytic activity">
    <reaction evidence="9">
        <text>a 3'-end 2',3'-cyclophospho-ribonucleotide-RNA + a 5'-end dephospho-ribonucleoside-RNA + GTP + H2O = a ribonucleotidyl-ribonucleotide-RNA + GMP + diphosphate + H(+)</text>
        <dbReference type="Rhea" id="RHEA:68080"/>
        <dbReference type="Rhea" id="RHEA-COMP:10464"/>
        <dbReference type="Rhea" id="RHEA-COMP:13936"/>
        <dbReference type="Rhea" id="RHEA-COMP:17355"/>
        <dbReference type="ChEBI" id="CHEBI:15377"/>
        <dbReference type="ChEBI" id="CHEBI:15378"/>
        <dbReference type="ChEBI" id="CHEBI:33019"/>
        <dbReference type="ChEBI" id="CHEBI:37565"/>
        <dbReference type="ChEBI" id="CHEBI:58115"/>
        <dbReference type="ChEBI" id="CHEBI:83064"/>
        <dbReference type="ChEBI" id="CHEBI:138284"/>
        <dbReference type="ChEBI" id="CHEBI:173118"/>
        <dbReference type="EC" id="6.5.1.8"/>
    </reaction>
</comment>
<evidence type="ECO:0000256" key="11">
    <source>
        <dbReference type="PIRSR" id="PIRSR601233-2"/>
    </source>
</evidence>
<dbReference type="SUPFAM" id="SSF103365">
    <property type="entry name" value="Hypothetical protein PH1602"/>
    <property type="match status" value="1"/>
</dbReference>
<keyword evidence="3 12" id="KW-0479">Metal-binding</keyword>
<proteinExistence type="inferred from homology"/>
<keyword evidence="4 11" id="KW-0547">Nucleotide-binding</keyword>
<comment type="catalytic activity">
    <reaction evidence="8">
        <text>a 3'-end 3'-phospho-ribonucleotide-RNA + a 5'-end dephospho-ribonucleoside-RNA + GTP = a ribonucleotidyl-ribonucleotide-RNA + GMP + diphosphate</text>
        <dbReference type="Rhea" id="RHEA:68076"/>
        <dbReference type="Rhea" id="RHEA-COMP:10463"/>
        <dbReference type="Rhea" id="RHEA-COMP:13936"/>
        <dbReference type="Rhea" id="RHEA-COMP:17355"/>
        <dbReference type="ChEBI" id="CHEBI:33019"/>
        <dbReference type="ChEBI" id="CHEBI:37565"/>
        <dbReference type="ChEBI" id="CHEBI:58115"/>
        <dbReference type="ChEBI" id="CHEBI:83062"/>
        <dbReference type="ChEBI" id="CHEBI:138284"/>
        <dbReference type="ChEBI" id="CHEBI:173118"/>
        <dbReference type="EC" id="6.5.1.8"/>
    </reaction>
</comment>
<protein>
    <recommendedName>
        <fullName evidence="13">tRNA-splicing ligase RtcB</fullName>
        <ecNumber evidence="13">6.5.1.-</ecNumber>
    </recommendedName>
</protein>
<evidence type="ECO:0000256" key="5">
    <source>
        <dbReference type="ARBA" id="ARBA00022800"/>
    </source>
</evidence>
<dbReference type="EMBL" id="FR695868">
    <property type="protein sequence ID" value="CBX28124.1"/>
    <property type="molecule type" value="Genomic_DNA"/>
</dbReference>
<keyword evidence="6 11" id="KW-0342">GTP-binding</keyword>
<evidence type="ECO:0000256" key="4">
    <source>
        <dbReference type="ARBA" id="ARBA00022741"/>
    </source>
</evidence>
<dbReference type="AlphaFoldDB" id="E1YC30"/>
<dbReference type="PANTHER" id="PTHR11118:SF1">
    <property type="entry name" value="RNA-SPLICING LIGASE RTCB HOMOLOG"/>
    <property type="match status" value="1"/>
</dbReference>
<feature type="active site" description="GMP-histidine intermediate" evidence="10">
    <location>
        <position position="400"/>
    </location>
</feature>
<comment type="cofactor">
    <cofactor evidence="12 13">
        <name>Mn(2+)</name>
        <dbReference type="ChEBI" id="CHEBI:29035"/>
    </cofactor>
    <text evidence="12 13">Binds 2 manganese ions per subunit.</text>
</comment>
<feature type="binding site" evidence="12">
    <location>
        <position position="92"/>
    </location>
    <ligand>
        <name>Mn(2+)</name>
        <dbReference type="ChEBI" id="CHEBI:29035"/>
        <label>1</label>
    </ligand>
</feature>